<evidence type="ECO:0000256" key="7">
    <source>
        <dbReference type="ARBA" id="ARBA00051676"/>
    </source>
</evidence>
<dbReference type="InterPro" id="IPR013785">
    <property type="entry name" value="Aldolase_TIM"/>
</dbReference>
<evidence type="ECO:0000256" key="5">
    <source>
        <dbReference type="ARBA" id="ARBA00044756"/>
    </source>
</evidence>
<gene>
    <name evidence="13" type="ORF">SSOP1_3285</name>
</gene>
<dbReference type="Gene3D" id="3.20.20.70">
    <property type="entry name" value="Aldolase class I"/>
    <property type="match status" value="1"/>
</dbReference>
<evidence type="ECO:0000256" key="11">
    <source>
        <dbReference type="PIRSR" id="PIRSR001365-1"/>
    </source>
</evidence>
<comment type="similarity">
    <text evidence="5">Belongs to the DapA family. KDPG aldolase subfamily.</text>
</comment>
<dbReference type="PANTHER" id="PTHR12128:SF66">
    <property type="entry name" value="4-HYDROXY-2-OXOGLUTARATE ALDOLASE, MITOCHONDRIAL"/>
    <property type="match status" value="1"/>
</dbReference>
<proteinExistence type="inferred from homology"/>
<evidence type="ECO:0000256" key="4">
    <source>
        <dbReference type="ARBA" id="ARBA00023277"/>
    </source>
</evidence>
<organism evidence="13 14">
    <name type="scientific">Saccharolobus solfataricus</name>
    <name type="common">Sulfolobus solfataricus</name>
    <dbReference type="NCBI Taxonomy" id="2287"/>
    <lineage>
        <taxon>Archaea</taxon>
        <taxon>Thermoproteota</taxon>
        <taxon>Thermoprotei</taxon>
        <taxon>Sulfolobales</taxon>
        <taxon>Sulfolobaceae</taxon>
        <taxon>Saccharolobus</taxon>
    </lineage>
</organism>
<evidence type="ECO:0000256" key="6">
    <source>
        <dbReference type="ARBA" id="ARBA00044762"/>
    </source>
</evidence>
<dbReference type="PATRIC" id="fig|2287.9.peg.3452"/>
<feature type="binding site" evidence="12">
    <location>
        <position position="58"/>
    </location>
    <ligand>
        <name>pyruvate</name>
        <dbReference type="ChEBI" id="CHEBI:15361"/>
    </ligand>
</feature>
<dbReference type="SMART" id="SM01130">
    <property type="entry name" value="DHDPS"/>
    <property type="match status" value="1"/>
</dbReference>
<dbReference type="Pfam" id="PF00701">
    <property type="entry name" value="DHDPS"/>
    <property type="match status" value="1"/>
</dbReference>
<dbReference type="InterPro" id="IPR002220">
    <property type="entry name" value="DapA-like"/>
</dbReference>
<sequence>MGRQGNLEELWCLRMPEIITPIITPFTKDNRIDKEKLKIHAENLIRKGIDKLFVNGTTGLGPSLSPEEKLENLKAVYDVTNKIIFQVGGLNLDDAIRLAKLSKDFDIVGIASYAPYYYPRMSEKHLVKYFKTLCEVSPHPVYLYNYPTATGKDIDAKVAKEIGCFTGVKDTIENIIHTLDYKRLNPNMLVYSGSDMLIATVASTGLDGNVAAGSNYLPEVTVTIKKLAMERKIDEALKLQFLHDEVIEASRIFGSLSSNYVLTKYFQGYDLGYPRPPIFPLDDEEERQLIKKVEGIRAKLVELKILKE</sequence>
<protein>
    <recommendedName>
        <fullName evidence="10">2-dehydro-3-deoxy-phosphogluconate/2-dehydro-3-deoxy-6-phosphogalactonate aldolase</fullName>
        <ecNumber evidence="9">4.1.2.55</ecNumber>
    </recommendedName>
</protein>
<dbReference type="Proteomes" id="UP000076770">
    <property type="component" value="Chromosome i"/>
</dbReference>
<dbReference type="InterPro" id="IPR053415">
    <property type="entry name" value="ED_pathway_aldolase"/>
</dbReference>
<comment type="pathway">
    <text evidence="1">Carbohydrate acid metabolism; 2-dehydro-3-deoxy-D-gluconate degradation; D-glyceraldehyde 3-phosphate and pyruvate from 2-dehydro-3-deoxy-D-gluconate: step 2/2.</text>
</comment>
<dbReference type="EC" id="4.1.2.55" evidence="9"/>
<keyword evidence="3" id="KW-0704">Schiff base</keyword>
<feature type="active site" description="Schiff-base intermediate with substrate" evidence="11">
    <location>
        <position position="169"/>
    </location>
</feature>
<dbReference type="PANTHER" id="PTHR12128">
    <property type="entry name" value="DIHYDRODIPICOLINATE SYNTHASE"/>
    <property type="match status" value="1"/>
</dbReference>
<dbReference type="PIRSF" id="PIRSF001365">
    <property type="entry name" value="DHDPS"/>
    <property type="match status" value="1"/>
</dbReference>
<evidence type="ECO:0000256" key="9">
    <source>
        <dbReference type="ARBA" id="ARBA00066612"/>
    </source>
</evidence>
<feature type="binding site" evidence="12">
    <location>
        <position position="210"/>
    </location>
    <ligand>
        <name>pyruvate</name>
        <dbReference type="ChEBI" id="CHEBI:15361"/>
    </ligand>
</feature>
<keyword evidence="4" id="KW-0119">Carbohydrate metabolism</keyword>
<accession>A0A157T6F6</accession>
<comment type="catalytic activity">
    <reaction evidence="8">
        <text>2-dehydro-3-deoxy-6-phospho-D-galactonate = D-glyceraldehyde 3-phosphate + pyruvate</text>
        <dbReference type="Rhea" id="RHEA:24464"/>
        <dbReference type="ChEBI" id="CHEBI:15361"/>
        <dbReference type="ChEBI" id="CHEBI:58298"/>
        <dbReference type="ChEBI" id="CHEBI:59776"/>
        <dbReference type="EC" id="4.1.2.55"/>
    </reaction>
</comment>
<dbReference type="NCBIfam" id="NF040954">
    <property type="entry name" value="Arch_KDGaldase"/>
    <property type="match status" value="1"/>
</dbReference>
<dbReference type="GO" id="GO:0008840">
    <property type="term" value="F:4-hydroxy-tetrahydrodipicolinate synthase activity"/>
    <property type="evidence" value="ECO:0007669"/>
    <property type="project" value="TreeGrafter"/>
</dbReference>
<dbReference type="PRINTS" id="PR00146">
    <property type="entry name" value="DHPICSNTHASE"/>
</dbReference>
<evidence type="ECO:0000256" key="10">
    <source>
        <dbReference type="ARBA" id="ARBA00069443"/>
    </source>
</evidence>
<comment type="subunit">
    <text evidence="6">Homotetramer; dimer of dimers.</text>
</comment>
<dbReference type="SUPFAM" id="SSF51569">
    <property type="entry name" value="Aldolase"/>
    <property type="match status" value="1"/>
</dbReference>
<dbReference type="CDD" id="cd00953">
    <property type="entry name" value="KDG_aldolase"/>
    <property type="match status" value="1"/>
</dbReference>
<feature type="active site" description="Proton donor/acceptor" evidence="11">
    <location>
        <position position="144"/>
    </location>
</feature>
<evidence type="ECO:0000256" key="1">
    <source>
        <dbReference type="ARBA" id="ARBA00004736"/>
    </source>
</evidence>
<dbReference type="FunFam" id="3.20.20.70:FF:000289">
    <property type="entry name" value="2-dehydro-3-deoxy-phosphogluconate/2-dehydro-3-deoxy-6-phosphogalactonate aldolase"/>
    <property type="match status" value="1"/>
</dbReference>
<dbReference type="GO" id="GO:0008675">
    <property type="term" value="F:2-dehydro-3-deoxy-phosphogluconate aldolase activity"/>
    <property type="evidence" value="ECO:0007669"/>
    <property type="project" value="UniProtKB-ARBA"/>
</dbReference>
<dbReference type="SMR" id="A0A157T6F6"/>
<dbReference type="AlphaFoldDB" id="A0A157T6F6"/>
<keyword evidence="2" id="KW-0456">Lyase</keyword>
<name>A0A157T6F6_SACSO</name>
<dbReference type="GO" id="GO:0008674">
    <property type="term" value="F:2-dehydro-3-deoxy-6-phosphogalactonate aldolase activity"/>
    <property type="evidence" value="ECO:0007669"/>
    <property type="project" value="UniProtKB-ARBA"/>
</dbReference>
<evidence type="ECO:0000256" key="8">
    <source>
        <dbReference type="ARBA" id="ARBA00051917"/>
    </source>
</evidence>
<evidence type="ECO:0000256" key="2">
    <source>
        <dbReference type="ARBA" id="ARBA00023239"/>
    </source>
</evidence>
<evidence type="ECO:0000313" key="14">
    <source>
        <dbReference type="Proteomes" id="UP000076770"/>
    </source>
</evidence>
<evidence type="ECO:0000256" key="12">
    <source>
        <dbReference type="PIRSR" id="PIRSR001365-2"/>
    </source>
</evidence>
<comment type="catalytic activity">
    <reaction evidence="7">
        <text>2-dehydro-3-deoxy-6-phospho-D-gluconate = D-glyceraldehyde 3-phosphate + pyruvate</text>
        <dbReference type="Rhea" id="RHEA:17089"/>
        <dbReference type="ChEBI" id="CHEBI:15361"/>
        <dbReference type="ChEBI" id="CHEBI:57569"/>
        <dbReference type="ChEBI" id="CHEBI:59776"/>
        <dbReference type="EC" id="4.1.2.55"/>
    </reaction>
</comment>
<reference evidence="14" key="1">
    <citation type="submission" date="2016-04" db="EMBL/GenBank/DDBJ databases">
        <authorList>
            <person name="Shah S.A."/>
            <person name="Garrett R.A."/>
        </authorList>
    </citation>
    <scope>NUCLEOTIDE SEQUENCE [LARGE SCALE GENOMIC DNA]</scope>
    <source>
        <strain evidence="14">ATCC 35091 / DSM 1616 / JCM 8930 / NBRC 15331 / P1</strain>
    </source>
</reference>
<evidence type="ECO:0000256" key="3">
    <source>
        <dbReference type="ARBA" id="ARBA00023270"/>
    </source>
</evidence>
<dbReference type="EMBL" id="LT549890">
    <property type="protein sequence ID" value="SAI86839.1"/>
    <property type="molecule type" value="Genomic_DNA"/>
</dbReference>
<evidence type="ECO:0000313" key="13">
    <source>
        <dbReference type="EMBL" id="SAI86839.1"/>
    </source>
</evidence>